<dbReference type="GO" id="GO:0003968">
    <property type="term" value="F:RNA-directed RNA polymerase activity"/>
    <property type="evidence" value="ECO:0007669"/>
    <property type="project" value="UniProtKB-KW"/>
</dbReference>
<organism evidence="8">
    <name type="scientific">Wenling toti-like virus 2</name>
    <dbReference type="NCBI Taxonomy" id="1923549"/>
    <lineage>
        <taxon>Viruses</taxon>
        <taxon>Riboviria</taxon>
        <taxon>Orthornavirae</taxon>
        <taxon>Duplornaviricota</taxon>
        <taxon>Chrymotiviricetes</taxon>
        <taxon>Ghabrivirales</taxon>
        <taxon>Betatotivirineae</taxon>
        <taxon>Artiviridae</taxon>
        <taxon>Artivirus</taxon>
        <taxon>Artivirus shichi</taxon>
    </lineage>
</organism>
<dbReference type="EMBL" id="KX882992">
    <property type="protein sequence ID" value="APG76062.1"/>
    <property type="molecule type" value="Genomic_RNA"/>
</dbReference>
<protein>
    <recommendedName>
        <fullName evidence="1 7">RNA-directed RNA polymerase</fullName>
        <ecNumber evidence="1 7">2.7.7.48</ecNumber>
    </recommendedName>
</protein>
<dbReference type="InterPro" id="IPR001795">
    <property type="entry name" value="RNA-dir_pol_luteovirus"/>
</dbReference>
<evidence type="ECO:0000256" key="3">
    <source>
        <dbReference type="ARBA" id="ARBA00022679"/>
    </source>
</evidence>
<dbReference type="SUPFAM" id="SSF56672">
    <property type="entry name" value="DNA/RNA polymerases"/>
    <property type="match status" value="2"/>
</dbReference>
<dbReference type="Proteomes" id="UP000203127">
    <property type="component" value="Genome"/>
</dbReference>
<evidence type="ECO:0000256" key="5">
    <source>
        <dbReference type="ARBA" id="ARBA00022741"/>
    </source>
</evidence>
<dbReference type="InterPro" id="IPR043502">
    <property type="entry name" value="DNA/RNA_pol_sf"/>
</dbReference>
<dbReference type="OrthoDB" id="2411at10239"/>
<dbReference type="GeneID" id="30854542"/>
<evidence type="ECO:0000256" key="1">
    <source>
        <dbReference type="ARBA" id="ARBA00012494"/>
    </source>
</evidence>
<keyword evidence="5 7" id="KW-0547">Nucleotide-binding</keyword>
<dbReference type="GO" id="GO:0006351">
    <property type="term" value="P:DNA-templated transcription"/>
    <property type="evidence" value="ECO:0007669"/>
    <property type="project" value="InterPro"/>
</dbReference>
<dbReference type="RefSeq" id="YP_009337086.1">
    <property type="nucleotide sequence ID" value="NC_033012.1"/>
</dbReference>
<keyword evidence="2 7" id="KW-0696">RNA-directed RNA polymerase</keyword>
<accession>A0A1L3KFK4</accession>
<name>A0A1L3KFK4_9VIRU</name>
<evidence type="ECO:0000313" key="9">
    <source>
        <dbReference type="Proteomes" id="UP000203127"/>
    </source>
</evidence>
<evidence type="ECO:0000256" key="6">
    <source>
        <dbReference type="ARBA" id="ARBA00048744"/>
    </source>
</evidence>
<evidence type="ECO:0000313" key="8">
    <source>
        <dbReference type="EMBL" id="APG76062.1"/>
    </source>
</evidence>
<dbReference type="EC" id="2.7.7.48" evidence="1 7"/>
<dbReference type="Pfam" id="PF02123">
    <property type="entry name" value="RdRP_4"/>
    <property type="match status" value="1"/>
</dbReference>
<comment type="catalytic activity">
    <reaction evidence="6 7">
        <text>RNA(n) + a ribonucleoside 5'-triphosphate = RNA(n+1) + diphosphate</text>
        <dbReference type="Rhea" id="RHEA:21248"/>
        <dbReference type="Rhea" id="RHEA-COMP:14527"/>
        <dbReference type="Rhea" id="RHEA-COMP:17342"/>
        <dbReference type="ChEBI" id="CHEBI:33019"/>
        <dbReference type="ChEBI" id="CHEBI:61557"/>
        <dbReference type="ChEBI" id="CHEBI:140395"/>
        <dbReference type="EC" id="2.7.7.48"/>
    </reaction>
</comment>
<reference evidence="8" key="1">
    <citation type="journal article" date="2016" name="Nature">
        <title>Redefining the invertebrate RNA virosphere.</title>
        <authorList>
            <person name="Shi M."/>
            <person name="Lin X.D."/>
            <person name="Tian J.H."/>
            <person name="Chen L.J."/>
            <person name="Chen X."/>
            <person name="Li C.X."/>
            <person name="Qin X.C."/>
            <person name="Li J."/>
            <person name="Cao J.P."/>
            <person name="Eden J.S."/>
            <person name="Buchmann J."/>
            <person name="Wang W."/>
            <person name="Xu J."/>
            <person name="Holmes E.C."/>
            <person name="Zhang Y.Z."/>
        </authorList>
    </citation>
    <scope>NUCLEOTIDE SEQUENCE [LARGE SCALE GENOMIC DNA]</scope>
    <source>
        <strain evidence="8">WLJQ104148</strain>
    </source>
</reference>
<evidence type="ECO:0000256" key="2">
    <source>
        <dbReference type="ARBA" id="ARBA00022484"/>
    </source>
</evidence>
<dbReference type="GO" id="GO:0000166">
    <property type="term" value="F:nucleotide binding"/>
    <property type="evidence" value="ECO:0007669"/>
    <property type="project" value="UniProtKB-KW"/>
</dbReference>
<proteinExistence type="predicted"/>
<evidence type="ECO:0000256" key="4">
    <source>
        <dbReference type="ARBA" id="ARBA00022695"/>
    </source>
</evidence>
<sequence length="987" mass="111664">MIGRGPVDDSDTHDLTKGLYTYSEFSPDDVFKLLSAYDSEEPIPLDTGRNPIIPMSPKEALRLWPPRTPADTKNPRLTLVDMWDDLGPELRQLLLQITTLDIITMTNLAVWALLWGVDALRKLYSTSALNSPHRFVTITSKISSMIKRVPGSGLAKQMFGELNTLAGFVHEPWPDFIFKDEVPSLAQGGREHGPEWIAQFRASLERAGANARAPVKYITFEEFVKSGKWVTSGAASFGSVEWSHGDSAGTFKARKNMTTDIYTADEIYEIALNWDARFTSRPFTKNELGKIRLAVSSGFAAYLNEAYVFHLFGQTYTKYTGVTLDETPLDGHNRMVTCVSQFAQGEFGLPWDYRRFDHQVSTEEMECMFDHITSKIQHLIPDSASVEHGVLRNVRRAYSHSVLLSAESGTAGKYFECLSSDTPNVLYAPPGHGKTTFHDLRPGVKIIDTDHYADLTFDDFIRLAESCDVLITNRIEYVRECPPHYKLAIFRGEYEWCINLIREKVNYKLAKEWVTGIMKYVAPQTALDVTLHAGEYVGTYLSNIDNLFKLKRQATSGRQKTPEYEITGGLPSGIRGTSVYGNLWNAAMTQTVRDYAKRVLGYDPVTHIALKGDDALLVAKHPAELYVLRVCYAACNLDGNDAKFGICKGQGEFLRGEYCPEAVHGWSTRVIPSITQYKPWGGGSWNPADVCNEIVTAIRATERRAGKSLSPLLTSAGRKWSRITRQSSNWLALPVHMGGYGLLPWRGLVPSRTLPRTRRPLMKFGTKNAPIPSWISMTKDEHAIYSDTLMTMKTHEIDIPGTSDVFVRPWLAALRKCQVTWRFDDSFILASTGSVATTIHDRHRNEESWPRFPERDFKPTDVHTFPTLLKFLREYTQVKRSSEYSSLKVPPLAYYLKAQFPIFWDKVRYFERRGWHRTDAIELAKDQVPHEPALRVNSILTRFIQHTIKPTVLSLSGRRSIAASLYHLTANAQTSLIASPIHRLYLW</sequence>
<keyword evidence="3 7" id="KW-0808">Transferase</keyword>
<keyword evidence="7" id="KW-0693">Viral RNA replication</keyword>
<dbReference type="GO" id="GO:0003723">
    <property type="term" value="F:RNA binding"/>
    <property type="evidence" value="ECO:0007669"/>
    <property type="project" value="InterPro"/>
</dbReference>
<dbReference type="KEGG" id="vg:30854542"/>
<evidence type="ECO:0000256" key="7">
    <source>
        <dbReference type="RuleBase" id="RU364050"/>
    </source>
</evidence>
<keyword evidence="9" id="KW-1185">Reference proteome</keyword>
<keyword evidence="4 7" id="KW-0548">Nucleotidyltransferase</keyword>